<sequence>MDSDKNTRWRCACGEALNAASNGNIPKTLAKVGVGSTLVYVWQFAMTWAGSGFDRAIEMDQLLGASLALVNAVVYVALEAFCPVRPDEKS</sequence>
<keyword evidence="1" id="KW-0472">Membrane</keyword>
<dbReference type="Proteomes" id="UP001201980">
    <property type="component" value="Unassembled WGS sequence"/>
</dbReference>
<feature type="transmembrane region" description="Helical" evidence="1">
    <location>
        <begin position="62"/>
        <end position="82"/>
    </location>
</feature>
<comment type="caution">
    <text evidence="2">The sequence shown here is derived from an EMBL/GenBank/DDBJ whole genome shotgun (WGS) entry which is preliminary data.</text>
</comment>
<reference evidence="2" key="1">
    <citation type="submission" date="2022-07" db="EMBL/GenBank/DDBJ databases">
        <title>Draft genome sequence of Zalerion maritima ATCC 34329, a (micro)plastics degrading marine fungus.</title>
        <authorList>
            <person name="Paco A."/>
            <person name="Goncalves M.F.M."/>
            <person name="Rocha-Santos T.A.P."/>
            <person name="Alves A."/>
        </authorList>
    </citation>
    <scope>NUCLEOTIDE SEQUENCE</scope>
    <source>
        <strain evidence="2">ATCC 34329</strain>
    </source>
</reference>
<evidence type="ECO:0000313" key="2">
    <source>
        <dbReference type="EMBL" id="KAJ2894258.1"/>
    </source>
</evidence>
<proteinExistence type="predicted"/>
<protein>
    <submittedName>
        <fullName evidence="2">Uncharacterized protein</fullName>
    </submittedName>
</protein>
<keyword evidence="1" id="KW-0812">Transmembrane</keyword>
<keyword evidence="1" id="KW-1133">Transmembrane helix</keyword>
<organism evidence="2 3">
    <name type="scientific">Zalerion maritima</name>
    <dbReference type="NCBI Taxonomy" id="339359"/>
    <lineage>
        <taxon>Eukaryota</taxon>
        <taxon>Fungi</taxon>
        <taxon>Dikarya</taxon>
        <taxon>Ascomycota</taxon>
        <taxon>Pezizomycotina</taxon>
        <taxon>Sordariomycetes</taxon>
        <taxon>Lulworthiomycetidae</taxon>
        <taxon>Lulworthiales</taxon>
        <taxon>Lulworthiaceae</taxon>
        <taxon>Zalerion</taxon>
    </lineage>
</organism>
<gene>
    <name evidence="2" type="ORF">MKZ38_007792</name>
</gene>
<evidence type="ECO:0000313" key="3">
    <source>
        <dbReference type="Proteomes" id="UP001201980"/>
    </source>
</evidence>
<accession>A0AAD5RHC0</accession>
<dbReference type="AlphaFoldDB" id="A0AAD5RHC0"/>
<dbReference type="EMBL" id="JAKWBI020000512">
    <property type="protein sequence ID" value="KAJ2894258.1"/>
    <property type="molecule type" value="Genomic_DNA"/>
</dbReference>
<evidence type="ECO:0000256" key="1">
    <source>
        <dbReference type="SAM" id="Phobius"/>
    </source>
</evidence>
<name>A0AAD5RHC0_9PEZI</name>
<keyword evidence="3" id="KW-1185">Reference proteome</keyword>